<comment type="caution">
    <text evidence="2">The sequence shown here is derived from an EMBL/GenBank/DDBJ whole genome shotgun (WGS) entry which is preliminary data.</text>
</comment>
<feature type="domain" description="F-box" evidence="1">
    <location>
        <begin position="69"/>
        <end position="126"/>
    </location>
</feature>
<dbReference type="RefSeq" id="XP_060326972.1">
    <property type="nucleotide sequence ID" value="XM_060480909.1"/>
</dbReference>
<name>A0AA39JVG2_ARMTA</name>
<evidence type="ECO:0000313" key="3">
    <source>
        <dbReference type="Proteomes" id="UP001175211"/>
    </source>
</evidence>
<accession>A0AA39JVG2</accession>
<dbReference type="InterPro" id="IPR001810">
    <property type="entry name" value="F-box_dom"/>
</dbReference>
<evidence type="ECO:0000259" key="1">
    <source>
        <dbReference type="PROSITE" id="PS50181"/>
    </source>
</evidence>
<sequence length="250" mass="28410">MLQAVISRYDNILSAEQQDAVLLRQANSGPLDERTTAILEEAELALHQLKEKRCFLHDAQRKHRAASSLSSIRTLPIEILTDIFCYAASDPIDILDTKHPAWAISKVCQLWRSIITTVCPEVWAKISVPRLRHDSAMVRKGALSSVLDTITTILSRSQTHMLHIAMDFDFFRGGATSLFQDNVWFHLALDAERWEKLHVSISPFDTRSMLDRLYGCLSSLKECTLYCYELGPRPELMVIAFDYTLAEEAI</sequence>
<keyword evidence="3" id="KW-1185">Reference proteome</keyword>
<organism evidence="2 3">
    <name type="scientific">Armillaria tabescens</name>
    <name type="common">Ringless honey mushroom</name>
    <name type="synonym">Agaricus tabescens</name>
    <dbReference type="NCBI Taxonomy" id="1929756"/>
    <lineage>
        <taxon>Eukaryota</taxon>
        <taxon>Fungi</taxon>
        <taxon>Dikarya</taxon>
        <taxon>Basidiomycota</taxon>
        <taxon>Agaricomycotina</taxon>
        <taxon>Agaricomycetes</taxon>
        <taxon>Agaricomycetidae</taxon>
        <taxon>Agaricales</taxon>
        <taxon>Marasmiineae</taxon>
        <taxon>Physalacriaceae</taxon>
        <taxon>Desarmillaria</taxon>
    </lineage>
</organism>
<dbReference type="Proteomes" id="UP001175211">
    <property type="component" value="Unassembled WGS sequence"/>
</dbReference>
<dbReference type="AlphaFoldDB" id="A0AA39JVG2"/>
<reference evidence="2" key="1">
    <citation type="submission" date="2023-06" db="EMBL/GenBank/DDBJ databases">
        <authorList>
            <consortium name="Lawrence Berkeley National Laboratory"/>
            <person name="Ahrendt S."/>
            <person name="Sahu N."/>
            <person name="Indic B."/>
            <person name="Wong-Bajracharya J."/>
            <person name="Merenyi Z."/>
            <person name="Ke H.-M."/>
            <person name="Monk M."/>
            <person name="Kocsube S."/>
            <person name="Drula E."/>
            <person name="Lipzen A."/>
            <person name="Balint B."/>
            <person name="Henrissat B."/>
            <person name="Andreopoulos B."/>
            <person name="Martin F.M."/>
            <person name="Harder C.B."/>
            <person name="Rigling D."/>
            <person name="Ford K.L."/>
            <person name="Foster G.D."/>
            <person name="Pangilinan J."/>
            <person name="Papanicolaou A."/>
            <person name="Barry K."/>
            <person name="LaButti K."/>
            <person name="Viragh M."/>
            <person name="Koriabine M."/>
            <person name="Yan M."/>
            <person name="Riley R."/>
            <person name="Champramary S."/>
            <person name="Plett K.L."/>
            <person name="Tsai I.J."/>
            <person name="Slot J."/>
            <person name="Sipos G."/>
            <person name="Plett J."/>
            <person name="Nagy L.G."/>
            <person name="Grigoriev I.V."/>
        </authorList>
    </citation>
    <scope>NUCLEOTIDE SEQUENCE</scope>
    <source>
        <strain evidence="2">CCBAS 213</strain>
    </source>
</reference>
<evidence type="ECO:0000313" key="2">
    <source>
        <dbReference type="EMBL" id="KAK0449680.1"/>
    </source>
</evidence>
<protein>
    <recommendedName>
        <fullName evidence="1">F-box domain-containing protein</fullName>
    </recommendedName>
</protein>
<dbReference type="EMBL" id="JAUEPS010000038">
    <property type="protein sequence ID" value="KAK0449680.1"/>
    <property type="molecule type" value="Genomic_DNA"/>
</dbReference>
<dbReference type="GeneID" id="85364457"/>
<dbReference type="PROSITE" id="PS50181">
    <property type="entry name" value="FBOX"/>
    <property type="match status" value="1"/>
</dbReference>
<gene>
    <name evidence="2" type="ORF">EV420DRAFT_1767052</name>
</gene>
<proteinExistence type="predicted"/>